<evidence type="ECO:0000313" key="3">
    <source>
        <dbReference type="Proteomes" id="UP001189429"/>
    </source>
</evidence>
<dbReference type="Proteomes" id="UP001189429">
    <property type="component" value="Unassembled WGS sequence"/>
</dbReference>
<gene>
    <name evidence="2" type="ORF">PCOR1329_LOCUS55738</name>
</gene>
<organism evidence="2 3">
    <name type="scientific">Prorocentrum cordatum</name>
    <dbReference type="NCBI Taxonomy" id="2364126"/>
    <lineage>
        <taxon>Eukaryota</taxon>
        <taxon>Sar</taxon>
        <taxon>Alveolata</taxon>
        <taxon>Dinophyceae</taxon>
        <taxon>Prorocentrales</taxon>
        <taxon>Prorocentraceae</taxon>
        <taxon>Prorocentrum</taxon>
    </lineage>
</organism>
<sequence>MSSPSDLELEFESLPSEATPAAAADIDDIFDATSRSGKSASQSPSPTPAAAAAAAAAPPPPKADGDKKSTLRFCIVDKKPFDSKRKVDMCPCHARDWEALLTQVEDKKEKKYVMALKKKAATGDNTELMTLVAKFQADAPSLGRGRARAQFDFASFFKGAYAATEAVDDVESEMMTFLVFEEHSRTARGGKLTDPKIASEWAKLTKAACEDKLPGAKFDNDGPEGALRIKVKVKDTVHDLSKIGEQVTVREREIEQKRPSKRIVDGMKRSLTNSHSSFDELRSLVDEELVADHKKEGASNQSSSAPPALGIFSARPSAGSSVTDIIASIRQDASSGADRMSDVASSAGSSGGGDGGDYRPTAAGGHKKQKKFDRDTQILNTEGKLLNYVEKVRRLADATLDELVACETSIKQTAIQNDLDYYKKHLDILQVRKEALVAFLHSKASMAVMQDAVKTGQRKSPCPDFATIMSLEQFKDMQHVISASTTAEELKTAENQCKAEMAKMNQLISANKAIVKESNSLLKSRSRQLQTIEEDKAQREKRRAQACAGVAANMPPPAAKKPKLDATRDLLNFEYQESRQTLAINFSALSANSPDLLEPFVVTGCPVDVAVKEEMLKAFQQKFTNCPQRTSSGRATAPMKDPTDQQRAVTALLGCFPYDLLKNMHSSDAFKADHPEILKLLEPALSAMAADSQCGGVENFFMSKMRLTLQGTVNVVMLRADNYTAWCGKRVEAANSKGVNIETAFKKMAAMTTAEVADFIKDHPGSIKQATIGKGDCVYVPIGWILMEHAKPGIDMTCVNMSVLHFLQGDGLSFATKAMELLISSMEGMSKNVDLVKEVYEFIKQNPEPTAEMKDEPKP</sequence>
<name>A0ABN9V8P7_9DINO</name>
<keyword evidence="3" id="KW-1185">Reference proteome</keyword>
<feature type="region of interest" description="Disordered" evidence="1">
    <location>
        <begin position="336"/>
        <end position="372"/>
    </location>
</feature>
<feature type="region of interest" description="Disordered" evidence="1">
    <location>
        <begin position="1"/>
        <end position="69"/>
    </location>
</feature>
<protein>
    <submittedName>
        <fullName evidence="2">Uncharacterized protein</fullName>
    </submittedName>
</protein>
<proteinExistence type="predicted"/>
<evidence type="ECO:0000313" key="2">
    <source>
        <dbReference type="EMBL" id="CAK0869344.1"/>
    </source>
</evidence>
<evidence type="ECO:0000256" key="1">
    <source>
        <dbReference type="SAM" id="MobiDB-lite"/>
    </source>
</evidence>
<reference evidence="2" key="1">
    <citation type="submission" date="2023-10" db="EMBL/GenBank/DDBJ databases">
        <authorList>
            <person name="Chen Y."/>
            <person name="Shah S."/>
            <person name="Dougan E. K."/>
            <person name="Thang M."/>
            <person name="Chan C."/>
        </authorList>
    </citation>
    <scope>NUCLEOTIDE SEQUENCE [LARGE SCALE GENOMIC DNA]</scope>
</reference>
<comment type="caution">
    <text evidence="2">The sequence shown here is derived from an EMBL/GenBank/DDBJ whole genome shotgun (WGS) entry which is preliminary data.</text>
</comment>
<accession>A0ABN9V8P7</accession>
<dbReference type="EMBL" id="CAUYUJ010016841">
    <property type="protein sequence ID" value="CAK0869344.1"/>
    <property type="molecule type" value="Genomic_DNA"/>
</dbReference>
<feature type="compositionally biased region" description="Low complexity" evidence="1">
    <location>
        <begin position="39"/>
        <end position="56"/>
    </location>
</feature>